<dbReference type="InterPro" id="IPR000718">
    <property type="entry name" value="Peptidase_M13"/>
</dbReference>
<feature type="compositionally biased region" description="Basic and acidic residues" evidence="9">
    <location>
        <begin position="1"/>
        <end position="14"/>
    </location>
</feature>
<keyword evidence="14" id="KW-1185">Reference proteome</keyword>
<keyword evidence="8" id="KW-0482">Metalloprotease</keyword>
<dbReference type="InterPro" id="IPR024079">
    <property type="entry name" value="MetalloPept_cat_dom_sf"/>
</dbReference>
<keyword evidence="6" id="KW-0378">Hydrolase</keyword>
<feature type="domain" description="Peptidase M13 N-terminal" evidence="12">
    <location>
        <begin position="147"/>
        <end position="541"/>
    </location>
</feature>
<evidence type="ECO:0000256" key="10">
    <source>
        <dbReference type="SAM" id="Phobius"/>
    </source>
</evidence>
<dbReference type="Pfam" id="PF01431">
    <property type="entry name" value="Peptidase_M13"/>
    <property type="match status" value="1"/>
</dbReference>
<dbReference type="Gene3D" id="3.40.390.10">
    <property type="entry name" value="Collagenase (Catalytic Domain)"/>
    <property type="match status" value="1"/>
</dbReference>
<dbReference type="InterPro" id="IPR042089">
    <property type="entry name" value="Peptidase_M13_dom_2"/>
</dbReference>
<dbReference type="InterPro" id="IPR018497">
    <property type="entry name" value="Peptidase_M13_C"/>
</dbReference>
<evidence type="ECO:0000256" key="4">
    <source>
        <dbReference type="ARBA" id="ARBA00022670"/>
    </source>
</evidence>
<keyword evidence="4" id="KW-0645">Protease</keyword>
<evidence type="ECO:0000256" key="8">
    <source>
        <dbReference type="ARBA" id="ARBA00023049"/>
    </source>
</evidence>
<evidence type="ECO:0000256" key="9">
    <source>
        <dbReference type="SAM" id="MobiDB-lite"/>
    </source>
</evidence>
<evidence type="ECO:0008006" key="15">
    <source>
        <dbReference type="Google" id="ProtNLM"/>
    </source>
</evidence>
<reference evidence="13" key="1">
    <citation type="submission" date="2021-12" db="EMBL/GenBank/DDBJ databases">
        <authorList>
            <person name="Martin H S."/>
        </authorList>
    </citation>
    <scope>NUCLEOTIDE SEQUENCE</scope>
</reference>
<comment type="subcellular location">
    <subcellularLocation>
        <location evidence="2">Cell membrane</location>
        <topology evidence="2">Single-pass type II membrane protein</topology>
    </subcellularLocation>
</comment>
<evidence type="ECO:0000259" key="11">
    <source>
        <dbReference type="Pfam" id="PF01431"/>
    </source>
</evidence>
<dbReference type="PROSITE" id="PS51885">
    <property type="entry name" value="NEPRILYSIN"/>
    <property type="match status" value="1"/>
</dbReference>
<feature type="non-terminal residue" evidence="13">
    <location>
        <position position="809"/>
    </location>
</feature>
<keyword evidence="7" id="KW-0862">Zinc</keyword>
<dbReference type="Gene3D" id="1.10.1380.10">
    <property type="entry name" value="Neutral endopeptidase , domain2"/>
    <property type="match status" value="1"/>
</dbReference>
<feature type="region of interest" description="Disordered" evidence="9">
    <location>
        <begin position="1"/>
        <end position="21"/>
    </location>
</feature>
<proteinExistence type="inferred from homology"/>
<comment type="cofactor">
    <cofactor evidence="1">
        <name>Zn(2+)</name>
        <dbReference type="ChEBI" id="CHEBI:29105"/>
    </cofactor>
</comment>
<dbReference type="AlphaFoldDB" id="A0A8J9Y3J0"/>
<sequence>MKYKVKDIDSESQRSTRLPDTASGLEEKLERTVRCSSVLIVALGVSLIALGVYTTVLVLTEYKSPRPCLSEVCVGTGNTSQFHATCRLEHLSFKMDPIWKYLIYLTLIIAVSGSPVSKLEEEQPCFTQQCTETASRVLAALNKSVDPCEDFYEFACGGWIEKNPVPEWATSWDQLSVLRERLTLDLRELLEDEQNKDLPKSVLKAKAMYRTCVDVDKLEENGVKPIEDLLISLGLPKTPPTTASPNFTWVDIAGRSRRKLGLSVLLSLQVAEDVRNTSRNRVVLEQVMPGFSDRYLREPEQFAHELSEYHKYVKAMIAIADPETDAQTFADDILNFSKELALIMTPVEVRRGGTHLFHEVSVAQFVQGSGNTTHWVQHDWQKYIDLVFAESNVTLDQNLDRIIVMDLPYLQKLATLLAEAKPVTVEKFLWWSVFSTVAPMTLRGFRELGFSFSRAVFGLQQRTPRWKSCAANVNANFGVALSFLYVRRHFDVSAQRRAVEMIEDVRAAFAAEAARLRWMDEPTRATALRKLAAIRTFVGFPAWLMDRRRLDKHYEHVDIIEGDLFASYLKLTWAMVKKSLESLREKPDRDRWVATATTVNAFYSATLNSVTFPAGILQPPFYGNGIEAINYGSIGAIMGHEITHGFDDQGRRYDEHGNLAQWWSRGTLQQYAARVRCIVRQYAGYALPQLPGYKVHGFNTQGENIADNGGLRAALAAYELAAARRPATRRAVLPGLPHYTPHQLFFLGFAQIWCGNSTIGALKSKMVEGVHSPNKIRVIGTLSNSKEFSEAWQCPLGSPMNPEHKCVLW</sequence>
<dbReference type="EMBL" id="OV170232">
    <property type="protein sequence ID" value="CAH0717489.1"/>
    <property type="molecule type" value="Genomic_DNA"/>
</dbReference>
<evidence type="ECO:0000256" key="7">
    <source>
        <dbReference type="ARBA" id="ARBA00022833"/>
    </source>
</evidence>
<evidence type="ECO:0000256" key="2">
    <source>
        <dbReference type="ARBA" id="ARBA00004401"/>
    </source>
</evidence>
<name>A0A8J9Y3J0_9NEOP</name>
<dbReference type="PRINTS" id="PR00786">
    <property type="entry name" value="NEPRILYSIN"/>
</dbReference>
<organism evidence="13 14">
    <name type="scientific">Brenthis ino</name>
    <name type="common">lesser marbled fritillary</name>
    <dbReference type="NCBI Taxonomy" id="405034"/>
    <lineage>
        <taxon>Eukaryota</taxon>
        <taxon>Metazoa</taxon>
        <taxon>Ecdysozoa</taxon>
        <taxon>Arthropoda</taxon>
        <taxon>Hexapoda</taxon>
        <taxon>Insecta</taxon>
        <taxon>Pterygota</taxon>
        <taxon>Neoptera</taxon>
        <taxon>Endopterygota</taxon>
        <taxon>Lepidoptera</taxon>
        <taxon>Glossata</taxon>
        <taxon>Ditrysia</taxon>
        <taxon>Papilionoidea</taxon>
        <taxon>Nymphalidae</taxon>
        <taxon>Heliconiinae</taxon>
        <taxon>Argynnini</taxon>
        <taxon>Brenthis</taxon>
    </lineage>
</organism>
<keyword evidence="5" id="KW-0479">Metal-binding</keyword>
<gene>
    <name evidence="13" type="ORF">BINO364_LOCUS4089</name>
</gene>
<comment type="similarity">
    <text evidence="3">Belongs to the peptidase M13 family.</text>
</comment>
<accession>A0A8J9Y3J0</accession>
<evidence type="ECO:0000313" key="13">
    <source>
        <dbReference type="EMBL" id="CAH0717489.1"/>
    </source>
</evidence>
<dbReference type="PANTHER" id="PTHR11733">
    <property type="entry name" value="ZINC METALLOPROTEASE FAMILY M13 NEPRILYSIN-RELATED"/>
    <property type="match status" value="1"/>
</dbReference>
<evidence type="ECO:0000256" key="1">
    <source>
        <dbReference type="ARBA" id="ARBA00001947"/>
    </source>
</evidence>
<dbReference type="Proteomes" id="UP000838878">
    <property type="component" value="Chromosome 12"/>
</dbReference>
<evidence type="ECO:0000256" key="6">
    <source>
        <dbReference type="ARBA" id="ARBA00022801"/>
    </source>
</evidence>
<dbReference type="CDD" id="cd08662">
    <property type="entry name" value="M13"/>
    <property type="match status" value="1"/>
</dbReference>
<dbReference type="GO" id="GO:0004222">
    <property type="term" value="F:metalloendopeptidase activity"/>
    <property type="evidence" value="ECO:0007669"/>
    <property type="project" value="InterPro"/>
</dbReference>
<dbReference type="InterPro" id="IPR008753">
    <property type="entry name" value="Peptidase_M13_N"/>
</dbReference>
<keyword evidence="10" id="KW-0472">Membrane</keyword>
<evidence type="ECO:0000313" key="14">
    <source>
        <dbReference type="Proteomes" id="UP000838878"/>
    </source>
</evidence>
<keyword evidence="10" id="KW-0812">Transmembrane</keyword>
<feature type="domain" description="Peptidase M13 C-terminal" evidence="11">
    <location>
        <begin position="600"/>
        <end position="806"/>
    </location>
</feature>
<keyword evidence="10" id="KW-1133">Transmembrane helix</keyword>
<evidence type="ECO:0000256" key="3">
    <source>
        <dbReference type="ARBA" id="ARBA00007357"/>
    </source>
</evidence>
<dbReference type="Pfam" id="PF05649">
    <property type="entry name" value="Peptidase_M13_N"/>
    <property type="match status" value="1"/>
</dbReference>
<dbReference type="SUPFAM" id="SSF55486">
    <property type="entry name" value="Metalloproteases ('zincins'), catalytic domain"/>
    <property type="match status" value="1"/>
</dbReference>
<dbReference type="GO" id="GO:0005886">
    <property type="term" value="C:plasma membrane"/>
    <property type="evidence" value="ECO:0007669"/>
    <property type="project" value="UniProtKB-SubCell"/>
</dbReference>
<dbReference type="GO" id="GO:0046872">
    <property type="term" value="F:metal ion binding"/>
    <property type="evidence" value="ECO:0007669"/>
    <property type="project" value="UniProtKB-KW"/>
</dbReference>
<dbReference type="OrthoDB" id="6475849at2759"/>
<evidence type="ECO:0000259" key="12">
    <source>
        <dbReference type="Pfam" id="PF05649"/>
    </source>
</evidence>
<dbReference type="PANTHER" id="PTHR11733:SF133">
    <property type="entry name" value="PHOSPHATE-REGULATING NEUTRAL ENDOPEPTIDASE PHEX"/>
    <property type="match status" value="1"/>
</dbReference>
<feature type="transmembrane region" description="Helical" evidence="10">
    <location>
        <begin position="38"/>
        <end position="59"/>
    </location>
</feature>
<protein>
    <recommendedName>
        <fullName evidence="15">Endothelin-converting enzyme 1</fullName>
    </recommendedName>
</protein>
<evidence type="ECO:0000256" key="5">
    <source>
        <dbReference type="ARBA" id="ARBA00022723"/>
    </source>
</evidence>
<dbReference type="GO" id="GO:0016485">
    <property type="term" value="P:protein processing"/>
    <property type="evidence" value="ECO:0007669"/>
    <property type="project" value="TreeGrafter"/>
</dbReference>